<reference evidence="2" key="1">
    <citation type="journal article" date="2020" name="mSystems">
        <title>Genome- and Community-Level Interaction Insights into Carbon Utilization and Element Cycling Functions of Hydrothermarchaeota in Hydrothermal Sediment.</title>
        <authorList>
            <person name="Zhou Z."/>
            <person name="Liu Y."/>
            <person name="Xu W."/>
            <person name="Pan J."/>
            <person name="Luo Z.H."/>
            <person name="Li M."/>
        </authorList>
    </citation>
    <scope>NUCLEOTIDE SEQUENCE [LARGE SCALE GENOMIC DNA]</scope>
    <source>
        <strain evidence="2">SpSt-413</strain>
    </source>
</reference>
<sequence length="90" mass="9252">MEGFSRFERVLVALALVMAILAGVAQARFGGPEGAAPSAGQERSRRVLVVNASSAAEAVRGASLTPMPGPGAPGRQAKPFTWLAEAFTGR</sequence>
<comment type="caution">
    <text evidence="2">The sequence shown here is derived from an EMBL/GenBank/DDBJ whole genome shotgun (WGS) entry which is preliminary data.</text>
</comment>
<name>A0A7C3W901_9BACT</name>
<feature type="region of interest" description="Disordered" evidence="1">
    <location>
        <begin position="61"/>
        <end position="80"/>
    </location>
</feature>
<accession>A0A7C3W901</accession>
<organism evidence="2">
    <name type="scientific">Fundidesulfovibrio putealis</name>
    <dbReference type="NCBI Taxonomy" id="270496"/>
    <lineage>
        <taxon>Bacteria</taxon>
        <taxon>Pseudomonadati</taxon>
        <taxon>Thermodesulfobacteriota</taxon>
        <taxon>Desulfovibrionia</taxon>
        <taxon>Desulfovibrionales</taxon>
        <taxon>Desulfovibrionaceae</taxon>
        <taxon>Fundidesulfovibrio</taxon>
    </lineage>
</organism>
<protein>
    <submittedName>
        <fullName evidence="2">Uncharacterized protein</fullName>
    </submittedName>
</protein>
<evidence type="ECO:0000313" key="2">
    <source>
        <dbReference type="EMBL" id="HGG91399.1"/>
    </source>
</evidence>
<proteinExistence type="predicted"/>
<dbReference type="AlphaFoldDB" id="A0A7C3W901"/>
<dbReference type="EMBL" id="DSRP01000028">
    <property type="protein sequence ID" value="HGG91399.1"/>
    <property type="molecule type" value="Genomic_DNA"/>
</dbReference>
<evidence type="ECO:0000256" key="1">
    <source>
        <dbReference type="SAM" id="MobiDB-lite"/>
    </source>
</evidence>
<gene>
    <name evidence="2" type="ORF">ENR59_00415</name>
</gene>